<feature type="compositionally biased region" description="Polar residues" evidence="1">
    <location>
        <begin position="9"/>
        <end position="19"/>
    </location>
</feature>
<dbReference type="EMBL" id="JBHSXM010000001">
    <property type="protein sequence ID" value="MFC6835181.1"/>
    <property type="molecule type" value="Genomic_DNA"/>
</dbReference>
<evidence type="ECO:0000313" key="2">
    <source>
        <dbReference type="EMBL" id="MFC6835181.1"/>
    </source>
</evidence>
<keyword evidence="3" id="KW-1185">Reference proteome</keyword>
<evidence type="ECO:0000256" key="1">
    <source>
        <dbReference type="SAM" id="MobiDB-lite"/>
    </source>
</evidence>
<evidence type="ECO:0000313" key="3">
    <source>
        <dbReference type="Proteomes" id="UP001596406"/>
    </source>
</evidence>
<sequence length="85" mass="9381">MSTEDKPSIDSTEQLTNDQVDLAEYPEELHQLIELVWSHEEAAKEIAGDGSPDAYLARILLALAYGRTPEAADRAHLLSDSTNDK</sequence>
<dbReference type="RefSeq" id="WP_304446889.1">
    <property type="nucleotide sequence ID" value="NZ_JARRAH010000001.1"/>
</dbReference>
<dbReference type="AlphaFoldDB" id="A0ABD5U7B2"/>
<protein>
    <recommendedName>
        <fullName evidence="4">DUF357 domain-containing protein</fullName>
    </recommendedName>
</protein>
<reference evidence="2 3" key="1">
    <citation type="journal article" date="2019" name="Int. J. Syst. Evol. Microbiol.">
        <title>The Global Catalogue of Microorganisms (GCM) 10K type strain sequencing project: providing services to taxonomists for standard genome sequencing and annotation.</title>
        <authorList>
            <consortium name="The Broad Institute Genomics Platform"/>
            <consortium name="The Broad Institute Genome Sequencing Center for Infectious Disease"/>
            <person name="Wu L."/>
            <person name="Ma J."/>
        </authorList>
    </citation>
    <scope>NUCLEOTIDE SEQUENCE [LARGE SCALE GENOMIC DNA]</scope>
    <source>
        <strain evidence="2 3">PSRA2</strain>
    </source>
</reference>
<proteinExistence type="predicted"/>
<organism evidence="2 3">
    <name type="scientific">Halomarina ordinaria</name>
    <dbReference type="NCBI Taxonomy" id="3033939"/>
    <lineage>
        <taxon>Archaea</taxon>
        <taxon>Methanobacteriati</taxon>
        <taxon>Methanobacteriota</taxon>
        <taxon>Stenosarchaea group</taxon>
        <taxon>Halobacteria</taxon>
        <taxon>Halobacteriales</taxon>
        <taxon>Natronomonadaceae</taxon>
        <taxon>Halomarina</taxon>
    </lineage>
</organism>
<evidence type="ECO:0008006" key="4">
    <source>
        <dbReference type="Google" id="ProtNLM"/>
    </source>
</evidence>
<comment type="caution">
    <text evidence="2">The sequence shown here is derived from an EMBL/GenBank/DDBJ whole genome shotgun (WGS) entry which is preliminary data.</text>
</comment>
<accession>A0ABD5U7B2</accession>
<name>A0ABD5U7B2_9EURY</name>
<feature type="region of interest" description="Disordered" evidence="1">
    <location>
        <begin position="1"/>
        <end position="20"/>
    </location>
</feature>
<gene>
    <name evidence="2" type="ORF">ACFQHK_01500</name>
</gene>
<dbReference type="Proteomes" id="UP001596406">
    <property type="component" value="Unassembled WGS sequence"/>
</dbReference>